<keyword evidence="5" id="KW-0564">Palmitate</keyword>
<evidence type="ECO:0000256" key="7">
    <source>
        <dbReference type="SAM" id="SignalP"/>
    </source>
</evidence>
<keyword evidence="4" id="KW-0472">Membrane</keyword>
<sequence length="43" mass="4425">MLKKSIAIIFSLLVISSLSACNTTKGVGKDVQSAGSAIERSAE</sequence>
<evidence type="ECO:0000256" key="2">
    <source>
        <dbReference type="ARBA" id="ARBA00022475"/>
    </source>
</evidence>
<reference evidence="9" key="1">
    <citation type="submission" date="2015-03" db="EMBL/GenBank/DDBJ databases">
        <authorList>
            <person name="Informatics Pathogen"/>
        </authorList>
    </citation>
    <scope>NUCLEOTIDE SEQUENCE [LARGE SCALE GENOMIC DNA]</scope>
    <source>
        <strain evidence="9">R148</strain>
    </source>
</reference>
<evidence type="ECO:0000256" key="5">
    <source>
        <dbReference type="ARBA" id="ARBA00023139"/>
    </source>
</evidence>
<keyword evidence="6 11" id="KW-0449">Lipoprotein</keyword>
<evidence type="ECO:0000313" key="13">
    <source>
        <dbReference type="Proteomes" id="UP000043316"/>
    </source>
</evidence>
<keyword evidence="2" id="KW-1003">Cell membrane</keyword>
<comment type="similarity">
    <text evidence="1">Belongs to the EcnA/EcnB lipoprotein family.</text>
</comment>
<reference evidence="13" key="2">
    <citation type="submission" date="2015-03" db="EMBL/GenBank/DDBJ databases">
        <authorList>
            <consortium name="Pathogen Informatics"/>
        </authorList>
    </citation>
    <scope>NUCLEOTIDE SEQUENCE [LARGE SCALE GENOMIC DNA]</scope>
    <source>
        <strain evidence="13">R148</strain>
    </source>
</reference>
<reference evidence="8 12" key="3">
    <citation type="submission" date="2015-03" db="EMBL/GenBank/DDBJ databases">
        <authorList>
            <person name="Murphy D."/>
        </authorList>
    </citation>
    <scope>NUCLEOTIDE SEQUENCE [LARGE SCALE GENOMIC DNA]</scope>
    <source>
        <strain evidence="8 12">BR165/97</strain>
    </source>
</reference>
<reference evidence="10 14" key="4">
    <citation type="submission" date="2017-05" db="EMBL/GenBank/DDBJ databases">
        <title>Whole genome sequencing of Yersinia kristensenii.</title>
        <authorList>
            <person name="Campioni F."/>
        </authorList>
    </citation>
    <scope>NUCLEOTIDE SEQUENCE [LARGE SCALE GENOMIC DNA]</scope>
    <source>
        <strain evidence="10 14">CFSAN060536</strain>
    </source>
</reference>
<dbReference type="Proteomes" id="UP000038750">
    <property type="component" value="Unassembled WGS sequence"/>
</dbReference>
<evidence type="ECO:0000256" key="4">
    <source>
        <dbReference type="ARBA" id="ARBA00023136"/>
    </source>
</evidence>
<dbReference type="Pfam" id="PF08085">
    <property type="entry name" value="Entericidin"/>
    <property type="match status" value="1"/>
</dbReference>
<evidence type="ECO:0000313" key="14">
    <source>
        <dbReference type="Proteomes" id="UP000196440"/>
    </source>
</evidence>
<dbReference type="EMBL" id="NHOI01000027">
    <property type="protein sequence ID" value="OVZ84239.1"/>
    <property type="molecule type" value="Genomic_DNA"/>
</dbReference>
<dbReference type="EMBL" id="CWJI01000026">
    <property type="protein sequence ID" value="CRY57206.1"/>
    <property type="molecule type" value="Genomic_DNA"/>
</dbReference>
<gene>
    <name evidence="9" type="primary">ecnB</name>
    <name evidence="10" type="ORF">CBW57_16910</name>
    <name evidence="9" type="ORF">ERS008476_04260</name>
    <name evidence="8" type="ORF">ERS008530_01233</name>
    <name evidence="11" type="ORF">FOC37_00275</name>
</gene>
<dbReference type="PROSITE" id="PS51257">
    <property type="entry name" value="PROKAR_LIPOPROTEIN"/>
    <property type="match status" value="1"/>
</dbReference>
<dbReference type="EMBL" id="CP046294">
    <property type="protein sequence ID" value="QGR68948.1"/>
    <property type="molecule type" value="Genomic_DNA"/>
</dbReference>
<feature type="signal peptide" evidence="7">
    <location>
        <begin position="1"/>
        <end position="20"/>
    </location>
</feature>
<evidence type="ECO:0000256" key="1">
    <source>
        <dbReference type="ARBA" id="ARBA00010296"/>
    </source>
</evidence>
<dbReference type="GeneID" id="82549605"/>
<dbReference type="STRING" id="631.CH53_1360"/>
<dbReference type="AlphaFoldDB" id="A0A0B6I5J9"/>
<keyword evidence="3 7" id="KW-0732">Signal</keyword>
<proteinExistence type="inferred from homology"/>
<dbReference type="InterPro" id="IPR012556">
    <property type="entry name" value="Entericidin"/>
</dbReference>
<reference evidence="11 15" key="5">
    <citation type="submission" date="2019-11" db="EMBL/GenBank/DDBJ databases">
        <title>FDA dAtabase for Regulatory Grade micrObial Sequences (FDA-ARGOS): Supporting development and validation of Infectious Disease Dx tests.</title>
        <authorList>
            <person name="Patel R."/>
            <person name="Rucinski S."/>
            <person name="Tallon L."/>
            <person name="Sadzewicz L."/>
            <person name="Vavikolanu K."/>
            <person name="Mehta A."/>
            <person name="Aluvathingal J."/>
            <person name="Nadendla S."/>
            <person name="Nandy P."/>
            <person name="Geyer C."/>
            <person name="Yan Y."/>
            <person name="Sichtig H."/>
        </authorList>
    </citation>
    <scope>NUCLEOTIDE SEQUENCE [LARGE SCALE GENOMIC DNA]</scope>
    <source>
        <strain evidence="11 15">FDAARGOS_729</strain>
    </source>
</reference>
<evidence type="ECO:0000313" key="15">
    <source>
        <dbReference type="Proteomes" id="UP000424966"/>
    </source>
</evidence>
<evidence type="ECO:0000313" key="12">
    <source>
        <dbReference type="Proteomes" id="UP000038750"/>
    </source>
</evidence>
<dbReference type="Proteomes" id="UP000424966">
    <property type="component" value="Chromosome"/>
</dbReference>
<evidence type="ECO:0000313" key="11">
    <source>
        <dbReference type="EMBL" id="QGR68948.1"/>
    </source>
</evidence>
<dbReference type="RefSeq" id="WP_004392446.1">
    <property type="nucleotide sequence ID" value="NZ_CABHXJ010000003.1"/>
</dbReference>
<evidence type="ECO:0000313" key="10">
    <source>
        <dbReference type="EMBL" id="OVZ84239.1"/>
    </source>
</evidence>
<evidence type="ECO:0000256" key="3">
    <source>
        <dbReference type="ARBA" id="ARBA00022729"/>
    </source>
</evidence>
<evidence type="ECO:0000313" key="9">
    <source>
        <dbReference type="EMBL" id="CRY57206.1"/>
    </source>
</evidence>
<evidence type="ECO:0000313" key="8">
    <source>
        <dbReference type="EMBL" id="CNF45425.1"/>
    </source>
</evidence>
<dbReference type="Proteomes" id="UP000196440">
    <property type="component" value="Unassembled WGS sequence"/>
</dbReference>
<name>A0A0B6I5J9_YERIN</name>
<dbReference type="Proteomes" id="UP000043316">
    <property type="component" value="Unassembled WGS sequence"/>
</dbReference>
<evidence type="ECO:0000256" key="6">
    <source>
        <dbReference type="ARBA" id="ARBA00023288"/>
    </source>
</evidence>
<dbReference type="EMBL" id="CPZJ01000004">
    <property type="protein sequence ID" value="CNF45425.1"/>
    <property type="molecule type" value="Genomic_DNA"/>
</dbReference>
<keyword evidence="15" id="KW-1185">Reference proteome</keyword>
<accession>A0A0B6I5J9</accession>
<feature type="chain" id="PRO_5015034774" evidence="7">
    <location>
        <begin position="21"/>
        <end position="43"/>
    </location>
</feature>
<organism evidence="9 13">
    <name type="scientific">Yersinia intermedia</name>
    <dbReference type="NCBI Taxonomy" id="631"/>
    <lineage>
        <taxon>Bacteria</taxon>
        <taxon>Pseudomonadati</taxon>
        <taxon>Pseudomonadota</taxon>
        <taxon>Gammaproteobacteria</taxon>
        <taxon>Enterobacterales</taxon>
        <taxon>Yersiniaceae</taxon>
        <taxon>Yersinia</taxon>
    </lineage>
</organism>
<protein>
    <submittedName>
        <fullName evidence="11">Entericidin A/B family lipoprotein</fullName>
    </submittedName>
    <submittedName>
        <fullName evidence="9">Entericidin B</fullName>
    </submittedName>
    <submittedName>
        <fullName evidence="10">Entericidin, EcnA/B family</fullName>
    </submittedName>
</protein>
<dbReference type="GO" id="GO:0009636">
    <property type="term" value="P:response to toxic substance"/>
    <property type="evidence" value="ECO:0007669"/>
    <property type="project" value="InterPro"/>
</dbReference>
<dbReference type="GO" id="GO:0016020">
    <property type="term" value="C:membrane"/>
    <property type="evidence" value="ECO:0007669"/>
    <property type="project" value="InterPro"/>
</dbReference>
<dbReference type="KEGG" id="yin:CH53_1360"/>